<protein>
    <recommendedName>
        <fullName evidence="7 8">UDP-N-acetylmuramoylalanine--D-glutamate ligase</fullName>
        <ecNumber evidence="7 8">6.3.2.9</ecNumber>
    </recommendedName>
    <alternativeName>
        <fullName evidence="7">D-glutamic acid-adding enzyme</fullName>
    </alternativeName>
    <alternativeName>
        <fullName evidence="7">UDP-N-acetylmuramoyl-L-alanyl-D-glutamate synthetase</fullName>
    </alternativeName>
</protein>
<comment type="catalytic activity">
    <reaction evidence="7 8">
        <text>UDP-N-acetyl-alpha-D-muramoyl-L-alanine + D-glutamate + ATP = UDP-N-acetyl-alpha-D-muramoyl-L-alanyl-D-glutamate + ADP + phosphate + H(+)</text>
        <dbReference type="Rhea" id="RHEA:16429"/>
        <dbReference type="ChEBI" id="CHEBI:15378"/>
        <dbReference type="ChEBI" id="CHEBI:29986"/>
        <dbReference type="ChEBI" id="CHEBI:30616"/>
        <dbReference type="ChEBI" id="CHEBI:43474"/>
        <dbReference type="ChEBI" id="CHEBI:83898"/>
        <dbReference type="ChEBI" id="CHEBI:83900"/>
        <dbReference type="ChEBI" id="CHEBI:456216"/>
        <dbReference type="EC" id="6.3.2.9"/>
    </reaction>
</comment>
<dbReference type="GO" id="GO:0008360">
    <property type="term" value="P:regulation of cell shape"/>
    <property type="evidence" value="ECO:0007669"/>
    <property type="project" value="UniProtKB-KW"/>
</dbReference>
<keyword evidence="7 8" id="KW-0573">Peptidoglycan synthesis</keyword>
<evidence type="ECO:0000256" key="5">
    <source>
        <dbReference type="ARBA" id="ARBA00022741"/>
    </source>
</evidence>
<dbReference type="InterPro" id="IPR036565">
    <property type="entry name" value="Mur-like_cat_sf"/>
</dbReference>
<dbReference type="InterPro" id="IPR004101">
    <property type="entry name" value="Mur_ligase_C"/>
</dbReference>
<keyword evidence="4 7" id="KW-0436">Ligase</keyword>
<dbReference type="Gene3D" id="3.90.190.20">
    <property type="entry name" value="Mur ligase, C-terminal domain"/>
    <property type="match status" value="1"/>
</dbReference>
<evidence type="ECO:0000313" key="12">
    <source>
        <dbReference type="EMBL" id="MDV6300313.1"/>
    </source>
</evidence>
<keyword evidence="7 8" id="KW-0132">Cell division</keyword>
<dbReference type="Proteomes" id="UP001185873">
    <property type="component" value="Unassembled WGS sequence"/>
</dbReference>
<proteinExistence type="inferred from homology"/>
<evidence type="ECO:0000259" key="10">
    <source>
        <dbReference type="Pfam" id="PF02875"/>
    </source>
</evidence>
<evidence type="ECO:0000313" key="13">
    <source>
        <dbReference type="Proteomes" id="UP001185873"/>
    </source>
</evidence>
<dbReference type="InterPro" id="IPR007698">
    <property type="entry name" value="AlaDH/PNT_NAD(H)-bd"/>
</dbReference>
<comment type="pathway">
    <text evidence="2 7 8">Cell wall biogenesis; peptidoglycan biosynthesis.</text>
</comment>
<dbReference type="PANTHER" id="PTHR43692:SF1">
    <property type="entry name" value="UDP-N-ACETYLMURAMOYLALANINE--D-GLUTAMATE LIGASE"/>
    <property type="match status" value="1"/>
</dbReference>
<dbReference type="HAMAP" id="MF_00639">
    <property type="entry name" value="MurD"/>
    <property type="match status" value="1"/>
</dbReference>
<evidence type="ECO:0000256" key="8">
    <source>
        <dbReference type="RuleBase" id="RU003664"/>
    </source>
</evidence>
<keyword evidence="7 8" id="KW-0961">Cell wall biogenesis/degradation</keyword>
<keyword evidence="3 7" id="KW-0963">Cytoplasm</keyword>
<dbReference type="PANTHER" id="PTHR43692">
    <property type="entry name" value="UDP-N-ACETYLMURAMOYLALANINE--D-GLUTAMATE LIGASE"/>
    <property type="match status" value="1"/>
</dbReference>
<dbReference type="GO" id="GO:0008764">
    <property type="term" value="F:UDP-N-acetylmuramoylalanine-D-glutamate ligase activity"/>
    <property type="evidence" value="ECO:0007669"/>
    <property type="project" value="UniProtKB-UniRule"/>
</dbReference>
<dbReference type="EMBL" id="JAWLKJ010000003">
    <property type="protein sequence ID" value="MDV6300313.1"/>
    <property type="molecule type" value="Genomic_DNA"/>
</dbReference>
<dbReference type="GO" id="GO:0051301">
    <property type="term" value="P:cell division"/>
    <property type="evidence" value="ECO:0007669"/>
    <property type="project" value="UniProtKB-KW"/>
</dbReference>
<reference evidence="12" key="1">
    <citation type="submission" date="2023-10" db="EMBL/GenBank/DDBJ databases">
        <title>Development of a sustainable strategy for remediation of hydrocarbon-contaminated territories based on the waste exchange concept.</title>
        <authorList>
            <person name="Krivoruchko A."/>
        </authorList>
    </citation>
    <scope>NUCLEOTIDE SEQUENCE</scope>
    <source>
        <strain evidence="12">IEGM 1175</strain>
    </source>
</reference>
<dbReference type="SUPFAM" id="SSF53244">
    <property type="entry name" value="MurD-like peptide ligases, peptide-binding domain"/>
    <property type="match status" value="1"/>
</dbReference>
<accession>A0AAE4U8D8</accession>
<dbReference type="Pfam" id="PF01262">
    <property type="entry name" value="AlaDh_PNT_C"/>
    <property type="match status" value="1"/>
</dbReference>
<dbReference type="Pfam" id="PF08245">
    <property type="entry name" value="Mur_ligase_M"/>
    <property type="match status" value="1"/>
</dbReference>
<dbReference type="SUPFAM" id="SSF53623">
    <property type="entry name" value="MurD-like peptide ligases, catalytic domain"/>
    <property type="match status" value="1"/>
</dbReference>
<feature type="domain" description="Alanine dehydrogenase/pyridine nucleotide transhydrogenase NAD(H)-binding" evidence="9">
    <location>
        <begin position="20"/>
        <end position="71"/>
    </location>
</feature>
<keyword evidence="7 8" id="KW-0133">Cell shape</keyword>
<dbReference type="GO" id="GO:0005737">
    <property type="term" value="C:cytoplasm"/>
    <property type="evidence" value="ECO:0007669"/>
    <property type="project" value="UniProtKB-SubCell"/>
</dbReference>
<dbReference type="GO" id="GO:0009252">
    <property type="term" value="P:peptidoglycan biosynthetic process"/>
    <property type="evidence" value="ECO:0007669"/>
    <property type="project" value="UniProtKB-UniRule"/>
</dbReference>
<comment type="function">
    <text evidence="7 8">Cell wall formation. Catalyzes the addition of glutamate to the nucleotide precursor UDP-N-acetylmuramoyl-L-alanine (UMA).</text>
</comment>
<dbReference type="SUPFAM" id="SSF51984">
    <property type="entry name" value="MurCD N-terminal domain"/>
    <property type="match status" value="1"/>
</dbReference>
<evidence type="ECO:0000256" key="4">
    <source>
        <dbReference type="ARBA" id="ARBA00022598"/>
    </source>
</evidence>
<evidence type="ECO:0000256" key="6">
    <source>
        <dbReference type="ARBA" id="ARBA00022840"/>
    </source>
</evidence>
<dbReference type="RefSeq" id="WP_317470810.1">
    <property type="nucleotide sequence ID" value="NZ_JAWLKJ010000003.1"/>
</dbReference>
<sequence length="502" mass="50783">MTDTTHTAGTAGTAADAGPDVRELTGSRVLVLGAGVSGPGAVRILHALGAEPVVADSRPEAISRLREALPDDIGCAGVDLARAAELLDGSDGPCRVDLAITSPGWRPDSPLLLAAADAGVPVWGDVELAWRADAAELFGPRRTWLAVTGTNGKTTTTSMLEAICLKAGMAARACGNIGLPVTDVLLAEPRVDVLAAELSSFQLHWAPSCRPDVGVVLNVAEDHLDWHGSMEAYAEAKARVLTGRVAVAGADDEIAARLLAAAPAPTAIGVRLGAPGPGECGVVDGVLTARIGGGDDDEVALLPAADVRPAGPAGVLDALAASAVALSVGARPEHVAAALRGFTVGAHRAEPVDTIDGVAYVDDSKATNPHAARTSLLAGGTMVWIAGGLLKGADVEPLVAEVSGVLRGVVLIGRDRGRIAEALARHAPAVPVVELASGDDDDAAGPDEPQQTMDRAVAEAARMATGGDTVLLAPAAASMDMFTDYGHRGRSFVLAVGRVAGR</sequence>
<gene>
    <name evidence="7 12" type="primary">murD</name>
    <name evidence="12" type="ORF">R3P82_14490</name>
</gene>
<dbReference type="InterPro" id="IPR005762">
    <property type="entry name" value="MurD"/>
</dbReference>
<evidence type="ECO:0000256" key="2">
    <source>
        <dbReference type="ARBA" id="ARBA00004752"/>
    </source>
</evidence>
<evidence type="ECO:0000256" key="7">
    <source>
        <dbReference type="HAMAP-Rule" id="MF_00639"/>
    </source>
</evidence>
<keyword evidence="6 7" id="KW-0067">ATP-binding</keyword>
<feature type="domain" description="Mur ligase C-terminal" evidence="10">
    <location>
        <begin position="347"/>
        <end position="475"/>
    </location>
</feature>
<evidence type="ECO:0000256" key="3">
    <source>
        <dbReference type="ARBA" id="ARBA00022490"/>
    </source>
</evidence>
<dbReference type="GO" id="GO:0071555">
    <property type="term" value="P:cell wall organization"/>
    <property type="evidence" value="ECO:0007669"/>
    <property type="project" value="UniProtKB-KW"/>
</dbReference>
<dbReference type="Gene3D" id="3.40.50.720">
    <property type="entry name" value="NAD(P)-binding Rossmann-like Domain"/>
    <property type="match status" value="1"/>
</dbReference>
<comment type="subcellular location">
    <subcellularLocation>
        <location evidence="1 7 8">Cytoplasm</location>
    </subcellularLocation>
</comment>
<dbReference type="InterPro" id="IPR036615">
    <property type="entry name" value="Mur_ligase_C_dom_sf"/>
</dbReference>
<dbReference type="EC" id="6.3.2.9" evidence="7 8"/>
<comment type="similarity">
    <text evidence="7">Belongs to the MurCDEF family.</text>
</comment>
<keyword evidence="5 7" id="KW-0547">Nucleotide-binding</keyword>
<dbReference type="GO" id="GO:0005524">
    <property type="term" value="F:ATP binding"/>
    <property type="evidence" value="ECO:0007669"/>
    <property type="project" value="UniProtKB-UniRule"/>
</dbReference>
<dbReference type="AlphaFoldDB" id="A0AAE4U8D8"/>
<evidence type="ECO:0000259" key="11">
    <source>
        <dbReference type="Pfam" id="PF08245"/>
    </source>
</evidence>
<name>A0AAE4U8D8_9ACTN</name>
<dbReference type="Gene3D" id="3.40.1190.10">
    <property type="entry name" value="Mur-like, catalytic domain"/>
    <property type="match status" value="1"/>
</dbReference>
<dbReference type="Pfam" id="PF02875">
    <property type="entry name" value="Mur_ligase_C"/>
    <property type="match status" value="1"/>
</dbReference>
<comment type="caution">
    <text evidence="12">The sequence shown here is derived from an EMBL/GenBank/DDBJ whole genome shotgun (WGS) entry which is preliminary data.</text>
</comment>
<evidence type="ECO:0000256" key="1">
    <source>
        <dbReference type="ARBA" id="ARBA00004496"/>
    </source>
</evidence>
<feature type="binding site" evidence="7">
    <location>
        <begin position="149"/>
        <end position="155"/>
    </location>
    <ligand>
        <name>ATP</name>
        <dbReference type="ChEBI" id="CHEBI:30616"/>
    </ligand>
</feature>
<keyword evidence="7 8" id="KW-0131">Cell cycle</keyword>
<evidence type="ECO:0000259" key="9">
    <source>
        <dbReference type="Pfam" id="PF01262"/>
    </source>
</evidence>
<feature type="domain" description="Mur ligase central" evidence="11">
    <location>
        <begin position="147"/>
        <end position="263"/>
    </location>
</feature>
<organism evidence="12 13">
    <name type="scientific">Dietzia maris</name>
    <dbReference type="NCBI Taxonomy" id="37915"/>
    <lineage>
        <taxon>Bacteria</taxon>
        <taxon>Bacillati</taxon>
        <taxon>Actinomycetota</taxon>
        <taxon>Actinomycetes</taxon>
        <taxon>Mycobacteriales</taxon>
        <taxon>Dietziaceae</taxon>
        <taxon>Dietzia</taxon>
    </lineage>
</organism>
<dbReference type="NCBIfam" id="TIGR01087">
    <property type="entry name" value="murD"/>
    <property type="match status" value="1"/>
</dbReference>
<dbReference type="InterPro" id="IPR013221">
    <property type="entry name" value="Mur_ligase_cen"/>
</dbReference>